<dbReference type="PANTHER" id="PTHR30024:SF47">
    <property type="entry name" value="TAURINE-BINDING PERIPLASMIC PROTEIN"/>
    <property type="match status" value="1"/>
</dbReference>
<dbReference type="RefSeq" id="WP_014023026.1">
    <property type="nucleotide sequence ID" value="NC_015914.1"/>
</dbReference>
<dbReference type="SUPFAM" id="SSF53850">
    <property type="entry name" value="Periplasmic binding protein-like II"/>
    <property type="match status" value="1"/>
</dbReference>
<dbReference type="Pfam" id="PF22384">
    <property type="entry name" value="PBP2_Ca3427_like"/>
    <property type="match status" value="1"/>
</dbReference>
<evidence type="ECO:0000256" key="2">
    <source>
        <dbReference type="ARBA" id="ARBA00010742"/>
    </source>
</evidence>
<dbReference type="STRING" id="880070.Cycma_5063"/>
<evidence type="ECO:0000313" key="5">
    <source>
        <dbReference type="EMBL" id="AEL28747.1"/>
    </source>
</evidence>
<dbReference type="Gene3D" id="3.40.190.10">
    <property type="entry name" value="Periplasmic binding protein-like II"/>
    <property type="match status" value="2"/>
</dbReference>
<dbReference type="HOGENOM" id="CLU_061316_0_0_10"/>
<keyword evidence="3" id="KW-0732">Signal</keyword>
<dbReference type="KEGG" id="cmr:Cycma_5063"/>
<evidence type="ECO:0000256" key="3">
    <source>
        <dbReference type="ARBA" id="ARBA00022729"/>
    </source>
</evidence>
<evidence type="ECO:0000313" key="6">
    <source>
        <dbReference type="Proteomes" id="UP000001635"/>
    </source>
</evidence>
<keyword evidence="6" id="KW-1185">Reference proteome</keyword>
<comment type="subcellular location">
    <subcellularLocation>
        <location evidence="1">Periplasm</location>
    </subcellularLocation>
</comment>
<evidence type="ECO:0000256" key="1">
    <source>
        <dbReference type="ARBA" id="ARBA00004418"/>
    </source>
</evidence>
<comment type="similarity">
    <text evidence="2">Belongs to the bacterial solute-binding protein SsuA/TauA family.</text>
</comment>
<dbReference type="CDD" id="cd13637">
    <property type="entry name" value="PBP2_Ca3427_like"/>
    <property type="match status" value="1"/>
</dbReference>
<dbReference type="EMBL" id="CP002955">
    <property type="protein sequence ID" value="AEL28747.1"/>
    <property type="molecule type" value="Genomic_DNA"/>
</dbReference>
<reference evidence="6" key="1">
    <citation type="submission" date="2011-07" db="EMBL/GenBank/DDBJ databases">
        <title>The complete genome of Cyclobacterium marinum DSM 745.</title>
        <authorList>
            <person name="Lucas S."/>
            <person name="Han J."/>
            <person name="Lapidus A."/>
            <person name="Bruce D."/>
            <person name="Goodwin L."/>
            <person name="Pitluck S."/>
            <person name="Peters L."/>
            <person name="Kyrpides N."/>
            <person name="Mavromatis K."/>
            <person name="Ivanova N."/>
            <person name="Ovchinnikova G."/>
            <person name="Chertkov O."/>
            <person name="Detter J.C."/>
            <person name="Tapia R."/>
            <person name="Han C."/>
            <person name="Land M."/>
            <person name="Hauser L."/>
            <person name="Markowitz V."/>
            <person name="Cheng J.-F."/>
            <person name="Hugenholtz P."/>
            <person name="Woyke T."/>
            <person name="Wu D."/>
            <person name="Tindall B."/>
            <person name="Schuetze A."/>
            <person name="Brambilla E."/>
            <person name="Klenk H.-P."/>
            <person name="Eisen J.A."/>
        </authorList>
    </citation>
    <scope>NUCLEOTIDE SEQUENCE [LARGE SCALE GENOMIC DNA]</scope>
    <source>
        <strain evidence="6">ATCC 25205 / DSM 745 / LMG 13164 / NCIMB 1802</strain>
    </source>
</reference>
<dbReference type="GO" id="GO:0042597">
    <property type="term" value="C:periplasmic space"/>
    <property type="evidence" value="ECO:0007669"/>
    <property type="project" value="UniProtKB-SubCell"/>
</dbReference>
<sequence length="287" mass="32456">MEQIRITGVPEHFNFPWQLLVKEQPFLKDGVNLVWEDESRGSGAMNSAIRNDSTDLAIILTESFLKDKIDGNPGKIIGYHVKSPLVWGIHVPAEAGVNNLNDLKSSPFLVSRKGSGSHLMSFLLAKREGWNPQDLNFEIINNLDGAISSFKDNKVKAFLWEKFTTKPLVDQGLFKRVGEIPTPWPCFVIVASDKILEHKPELLQKILNEIYSINREILEDKESFVLPISKAYSLEAEDVRDWIRQTTWAEDAEVPSQEIGITLETLMGLGLIDEKMDIAEFIQNLNP</sequence>
<protein>
    <submittedName>
        <fullName evidence="5">Periplasmic substrate-binding protein</fullName>
    </submittedName>
</protein>
<feature type="domain" description="Ca3427-like PBP 2" evidence="4">
    <location>
        <begin position="99"/>
        <end position="180"/>
    </location>
</feature>
<accession>G0J8E7</accession>
<proteinExistence type="inferred from homology"/>
<dbReference type="AlphaFoldDB" id="G0J8E7"/>
<evidence type="ECO:0000259" key="4">
    <source>
        <dbReference type="Pfam" id="PF22384"/>
    </source>
</evidence>
<dbReference type="eggNOG" id="COG2358">
    <property type="taxonomic scope" value="Bacteria"/>
</dbReference>
<dbReference type="Proteomes" id="UP000001635">
    <property type="component" value="Chromosome"/>
</dbReference>
<dbReference type="OrthoDB" id="6191474at2"/>
<gene>
    <name evidence="5" type="ordered locus">Cycma_5063</name>
</gene>
<dbReference type="PANTHER" id="PTHR30024">
    <property type="entry name" value="ALIPHATIC SULFONATES-BINDING PROTEIN-RELATED"/>
    <property type="match status" value="1"/>
</dbReference>
<organism evidence="5 6">
    <name type="scientific">Cyclobacterium marinum (strain ATCC 25205 / DSM 745 / LMG 13164 / NCIMB 1802)</name>
    <name type="common">Flectobacillus marinus</name>
    <dbReference type="NCBI Taxonomy" id="880070"/>
    <lineage>
        <taxon>Bacteria</taxon>
        <taxon>Pseudomonadati</taxon>
        <taxon>Bacteroidota</taxon>
        <taxon>Cytophagia</taxon>
        <taxon>Cytophagales</taxon>
        <taxon>Cyclobacteriaceae</taxon>
        <taxon>Cyclobacterium</taxon>
    </lineage>
</organism>
<name>G0J8E7_CYCMS</name>
<dbReference type="InterPro" id="IPR054364">
    <property type="entry name" value="Ca3427-like_PBP2"/>
</dbReference>